<gene>
    <name evidence="2" type="ORF">AWC14_26930</name>
</gene>
<feature type="domain" description="ANTAR" evidence="1">
    <location>
        <begin position="6"/>
        <end position="59"/>
    </location>
</feature>
<reference evidence="2 3" key="1">
    <citation type="submission" date="2016-01" db="EMBL/GenBank/DDBJ databases">
        <title>The new phylogeny of the genus Mycobacterium.</title>
        <authorList>
            <person name="Tarcisio F."/>
            <person name="Conor M."/>
            <person name="Antonella G."/>
            <person name="Elisabetta G."/>
            <person name="Giulia F.S."/>
            <person name="Sara T."/>
            <person name="Anna F."/>
            <person name="Clotilde B."/>
            <person name="Roberto B."/>
            <person name="Veronica D.S."/>
            <person name="Fabio R."/>
            <person name="Monica P."/>
            <person name="Olivier J."/>
            <person name="Enrico T."/>
            <person name="Nicola S."/>
        </authorList>
    </citation>
    <scope>NUCLEOTIDE SEQUENCE [LARGE SCALE GENOMIC DNA]</scope>
    <source>
        <strain evidence="2 3">DSM 45166</strain>
    </source>
</reference>
<sequence length="104" mass="11206">MNNYRRPRDTRRAGARILDTAEGVLVTLRRCRVDQAFVELMQTAKRHGVNPVSLADALVAIAEAQPGTGLDDAARAVALSTWGHLFGQNRPNAADLDELPAADG</sequence>
<keyword evidence="3" id="KW-1185">Reference proteome</keyword>
<proteinExistence type="predicted"/>
<evidence type="ECO:0000259" key="1">
    <source>
        <dbReference type="SMART" id="SM01012"/>
    </source>
</evidence>
<evidence type="ECO:0000313" key="2">
    <source>
        <dbReference type="EMBL" id="ORW05402.1"/>
    </source>
</evidence>
<dbReference type="InterPro" id="IPR005561">
    <property type="entry name" value="ANTAR"/>
</dbReference>
<evidence type="ECO:0000313" key="3">
    <source>
        <dbReference type="Proteomes" id="UP000193487"/>
    </source>
</evidence>
<protein>
    <recommendedName>
        <fullName evidence="1">ANTAR domain-containing protein</fullName>
    </recommendedName>
</protein>
<dbReference type="EMBL" id="LQPE01000085">
    <property type="protein sequence ID" value="ORW05402.1"/>
    <property type="molecule type" value="Genomic_DNA"/>
</dbReference>
<dbReference type="OrthoDB" id="4466770at2"/>
<name>A0A1X1Y2Q3_9MYCO</name>
<comment type="caution">
    <text evidence="2">The sequence shown here is derived from an EMBL/GenBank/DDBJ whole genome shotgun (WGS) entry which is preliminary data.</text>
</comment>
<dbReference type="SMART" id="SM01012">
    <property type="entry name" value="ANTAR"/>
    <property type="match status" value="1"/>
</dbReference>
<dbReference type="Proteomes" id="UP000193487">
    <property type="component" value="Unassembled WGS sequence"/>
</dbReference>
<dbReference type="Pfam" id="PF03861">
    <property type="entry name" value="ANTAR"/>
    <property type="match status" value="1"/>
</dbReference>
<dbReference type="AlphaFoldDB" id="A0A1X1Y2Q3"/>
<dbReference type="GO" id="GO:0003723">
    <property type="term" value="F:RNA binding"/>
    <property type="evidence" value="ECO:0007669"/>
    <property type="project" value="InterPro"/>
</dbReference>
<organism evidence="2 3">
    <name type="scientific">Mycobacterium kyorinense</name>
    <dbReference type="NCBI Taxonomy" id="487514"/>
    <lineage>
        <taxon>Bacteria</taxon>
        <taxon>Bacillati</taxon>
        <taxon>Actinomycetota</taxon>
        <taxon>Actinomycetes</taxon>
        <taxon>Mycobacteriales</taxon>
        <taxon>Mycobacteriaceae</taxon>
        <taxon>Mycobacterium</taxon>
    </lineage>
</organism>
<accession>A0A1X1Y2Q3</accession>
<dbReference type="RefSeq" id="WP_057003159.1">
    <property type="nucleotide sequence ID" value="NZ_LLXQ01000005.1"/>
</dbReference>